<dbReference type="SUPFAM" id="SSF46689">
    <property type="entry name" value="Homeodomain-like"/>
    <property type="match status" value="1"/>
</dbReference>
<name>A0ABY4RIL3_9BACL</name>
<keyword evidence="4" id="KW-0472">Membrane</keyword>
<keyword evidence="2" id="KW-0238">DNA-binding</keyword>
<dbReference type="SMART" id="SM00342">
    <property type="entry name" value="HTH_ARAC"/>
    <property type="match status" value="1"/>
</dbReference>
<feature type="transmembrane region" description="Helical" evidence="4">
    <location>
        <begin position="265"/>
        <end position="287"/>
    </location>
</feature>
<keyword evidence="1" id="KW-0805">Transcription regulation</keyword>
<evidence type="ECO:0000259" key="5">
    <source>
        <dbReference type="PROSITE" id="PS01124"/>
    </source>
</evidence>
<dbReference type="PROSITE" id="PS01124">
    <property type="entry name" value="HTH_ARAC_FAMILY_2"/>
    <property type="match status" value="1"/>
</dbReference>
<feature type="domain" description="HTH araC/xylS-type" evidence="5">
    <location>
        <begin position="644"/>
        <end position="743"/>
    </location>
</feature>
<dbReference type="Gene3D" id="1.10.10.60">
    <property type="entry name" value="Homeodomain-like"/>
    <property type="match status" value="2"/>
</dbReference>
<evidence type="ECO:0000256" key="3">
    <source>
        <dbReference type="ARBA" id="ARBA00023163"/>
    </source>
</evidence>
<dbReference type="EMBL" id="CP027059">
    <property type="protein sequence ID" value="UQZ82242.1"/>
    <property type="molecule type" value="Genomic_DNA"/>
</dbReference>
<protein>
    <submittedName>
        <fullName evidence="6">Transcriptional activator NphR</fullName>
    </submittedName>
</protein>
<dbReference type="InterPro" id="IPR018062">
    <property type="entry name" value="HTH_AraC-typ_CS"/>
</dbReference>
<dbReference type="Pfam" id="PF12833">
    <property type="entry name" value="HTH_18"/>
    <property type="match status" value="1"/>
</dbReference>
<dbReference type="PANTHER" id="PTHR43280">
    <property type="entry name" value="ARAC-FAMILY TRANSCRIPTIONAL REGULATOR"/>
    <property type="match status" value="1"/>
</dbReference>
<gene>
    <name evidence="6" type="primary">nphR_3</name>
    <name evidence="6" type="ORF">SK3146_01399</name>
</gene>
<evidence type="ECO:0000256" key="2">
    <source>
        <dbReference type="ARBA" id="ARBA00023125"/>
    </source>
</evidence>
<sequence>MRMSWYHRILLSYAPIFFLVVSVLIFSFFAVLSNSAKDQIALTDEAIATKVMQVIDSSLKATERMLIKEMDVNDSMAAFFRNDASKIAFDYFLISRKVDEFSSMLPLSNSIYLYNEKSGQVLSHNGLSSLDQFGDREFLVEAYRSGTYTSGWTNPREFKEFSHEAGGERVVTLFKYYPVTGDRQGAVVINIRVPSLVSFIKDLTRYDAGLIQLFAGNGEPFDKNQGSPAVRPSGQEQLKHAVSDYTSWYYISNARSDKQLSFLSLLHNFWIILGLAAVAAGIGWFTYVTHRNFKPIQAIAGRIQDYTKRRSGELVRHPAKDELKFIEAAIDGLLERSSQFEQLYKDDLPIRRRQRLSEWLEGGTMMSEARWKQEMAKLQLPSDFARLMAAVMEIDRHSQFANGYSPKDQYLLKFAVSQVLQEIASDHLLVLWNEWLEPHQMAVVFYLDHQESARSQAIEAMRRLQAWVSDNLEFTVSVGIGSDTSFYADLPGSYEEAREQLCHKPLFGTNCMLGKESIRSKREGGIFPHLQLVSAIARSFRQDDGHWQAHVNKLAIVLQNGIFSQADLHHVMDYLLYQIQKELDEMPEEVHDLFKRDYLPQLEAVADSSRTLNEWRDELCRLLLELEAQIREVRAVRNNDLLVCRVKQYIELNYADPELSLGKLSEYFELNPRYLSKLFKEEAGEKFIDYMLKVRLEEASRLLLATELSVQEIAERVGYLHVISFHRAFKNMFGLPPGDYRKKSDGVRRAGE</sequence>
<dbReference type="RefSeq" id="WP_249864398.1">
    <property type="nucleotide sequence ID" value="NZ_CP027059.1"/>
</dbReference>
<organism evidence="6 7">
    <name type="scientific">Paenibacillus konkukensis</name>
    <dbReference type="NCBI Taxonomy" id="2020716"/>
    <lineage>
        <taxon>Bacteria</taxon>
        <taxon>Bacillati</taxon>
        <taxon>Bacillota</taxon>
        <taxon>Bacilli</taxon>
        <taxon>Bacillales</taxon>
        <taxon>Paenibacillaceae</taxon>
        <taxon>Paenibacillus</taxon>
    </lineage>
</organism>
<dbReference type="PANTHER" id="PTHR43280:SF2">
    <property type="entry name" value="HTH-TYPE TRANSCRIPTIONAL REGULATOR EXSA"/>
    <property type="match status" value="1"/>
</dbReference>
<evidence type="ECO:0000256" key="4">
    <source>
        <dbReference type="SAM" id="Phobius"/>
    </source>
</evidence>
<evidence type="ECO:0000256" key="1">
    <source>
        <dbReference type="ARBA" id="ARBA00023015"/>
    </source>
</evidence>
<dbReference type="InterPro" id="IPR018060">
    <property type="entry name" value="HTH_AraC"/>
</dbReference>
<dbReference type="PROSITE" id="PS00041">
    <property type="entry name" value="HTH_ARAC_FAMILY_1"/>
    <property type="match status" value="1"/>
</dbReference>
<evidence type="ECO:0000313" key="7">
    <source>
        <dbReference type="Proteomes" id="UP001057134"/>
    </source>
</evidence>
<keyword evidence="7" id="KW-1185">Reference proteome</keyword>
<reference evidence="6" key="1">
    <citation type="submission" date="2018-02" db="EMBL/GenBank/DDBJ databases">
        <authorList>
            <person name="Kim S.-K."/>
            <person name="Jung H.-I."/>
            <person name="Lee S.-W."/>
        </authorList>
    </citation>
    <scope>NUCLEOTIDE SEQUENCE</scope>
    <source>
        <strain evidence="6">SK3146</strain>
    </source>
</reference>
<evidence type="ECO:0000313" key="6">
    <source>
        <dbReference type="EMBL" id="UQZ82242.1"/>
    </source>
</evidence>
<feature type="transmembrane region" description="Helical" evidence="4">
    <location>
        <begin position="12"/>
        <end position="32"/>
    </location>
</feature>
<reference evidence="6" key="2">
    <citation type="journal article" date="2021" name="J Anim Sci Technol">
        <title>Complete genome sequence of Paenibacillus konkukensis sp. nov. SK3146 as a potential probiotic strain.</title>
        <authorList>
            <person name="Jung H.I."/>
            <person name="Park S."/>
            <person name="Niu K.M."/>
            <person name="Lee S.W."/>
            <person name="Kothari D."/>
            <person name="Yi K.J."/>
            <person name="Kim S.K."/>
        </authorList>
    </citation>
    <scope>NUCLEOTIDE SEQUENCE</scope>
    <source>
        <strain evidence="6">SK3146</strain>
    </source>
</reference>
<accession>A0ABY4RIL3</accession>
<keyword evidence="4" id="KW-0812">Transmembrane</keyword>
<proteinExistence type="predicted"/>
<dbReference type="InterPro" id="IPR009057">
    <property type="entry name" value="Homeodomain-like_sf"/>
</dbReference>
<keyword evidence="3" id="KW-0804">Transcription</keyword>
<dbReference type="Proteomes" id="UP001057134">
    <property type="component" value="Chromosome"/>
</dbReference>
<keyword evidence="4" id="KW-1133">Transmembrane helix</keyword>